<dbReference type="EMBL" id="JAVGVR010000001">
    <property type="protein sequence ID" value="MDQ6597057.1"/>
    <property type="molecule type" value="Genomic_DNA"/>
</dbReference>
<dbReference type="RefSeq" id="WP_133332368.1">
    <property type="nucleotide sequence ID" value="NZ_JAVGVR010000001.1"/>
</dbReference>
<dbReference type="EMBL" id="SMYO01000001">
    <property type="protein sequence ID" value="TDK64739.1"/>
    <property type="molecule type" value="Genomic_DNA"/>
</dbReference>
<protein>
    <submittedName>
        <fullName evidence="3">Uncharacterized protein</fullName>
    </submittedName>
</protein>
<sequence length="82" mass="8234">MASISGGGISNAIKSGGTGHMALALLLLLTWSISTGLSPFSGLNVMVSRFAGVSGVQTGLRLNGLHLSILALIGITIISLID</sequence>
<dbReference type="AlphaFoldDB" id="A0A4R5VZ46"/>
<evidence type="ECO:0000256" key="1">
    <source>
        <dbReference type="SAM" id="Phobius"/>
    </source>
</evidence>
<dbReference type="Proteomes" id="UP000295132">
    <property type="component" value="Unassembled WGS sequence"/>
</dbReference>
<feature type="transmembrane region" description="Helical" evidence="1">
    <location>
        <begin position="21"/>
        <end position="40"/>
    </location>
</feature>
<evidence type="ECO:0000313" key="4">
    <source>
        <dbReference type="Proteomes" id="UP000295132"/>
    </source>
</evidence>
<dbReference type="Proteomes" id="UP001178888">
    <property type="component" value="Unassembled WGS sequence"/>
</dbReference>
<keyword evidence="1" id="KW-1133">Transmembrane helix</keyword>
<keyword evidence="1" id="KW-0812">Transmembrane</keyword>
<name>A0A4R5VZ46_9BACI</name>
<keyword evidence="5" id="KW-1185">Reference proteome</keyword>
<reference evidence="2" key="2">
    <citation type="submission" date="2023-08" db="EMBL/GenBank/DDBJ databases">
        <title>Nitrogen cycling bacteria in agricultural field soils.</title>
        <authorList>
            <person name="Jang J."/>
        </authorList>
    </citation>
    <scope>NUCLEOTIDE SEQUENCE</scope>
    <source>
        <strain evidence="2">PS3-36</strain>
    </source>
</reference>
<feature type="transmembrane region" description="Helical" evidence="1">
    <location>
        <begin position="60"/>
        <end position="81"/>
    </location>
</feature>
<evidence type="ECO:0000313" key="5">
    <source>
        <dbReference type="Proteomes" id="UP001178888"/>
    </source>
</evidence>
<gene>
    <name evidence="3" type="ORF">E2K98_00375</name>
    <name evidence="2" type="ORF">RCG21_11950</name>
</gene>
<keyword evidence="1" id="KW-0472">Membrane</keyword>
<organism evidence="3 4">
    <name type="scientific">Bacillus salipaludis</name>
    <dbReference type="NCBI Taxonomy" id="2547811"/>
    <lineage>
        <taxon>Bacteria</taxon>
        <taxon>Bacillati</taxon>
        <taxon>Bacillota</taxon>
        <taxon>Bacilli</taxon>
        <taxon>Bacillales</taxon>
        <taxon>Bacillaceae</taxon>
        <taxon>Bacillus</taxon>
    </lineage>
</organism>
<proteinExistence type="predicted"/>
<comment type="caution">
    <text evidence="3">The sequence shown here is derived from an EMBL/GenBank/DDBJ whole genome shotgun (WGS) entry which is preliminary data.</text>
</comment>
<evidence type="ECO:0000313" key="2">
    <source>
        <dbReference type="EMBL" id="MDQ6597057.1"/>
    </source>
</evidence>
<accession>A0A4R5VZ46</accession>
<evidence type="ECO:0000313" key="3">
    <source>
        <dbReference type="EMBL" id="TDK64739.1"/>
    </source>
</evidence>
<reference evidence="3 4" key="1">
    <citation type="submission" date="2019-03" db="EMBL/GenBank/DDBJ databases">
        <title>Bacillus niacini sp. nov. a Nicotinate-Metabolizing Mesophile Isolated from Soil.</title>
        <authorList>
            <person name="Zhang G."/>
        </authorList>
    </citation>
    <scope>NUCLEOTIDE SEQUENCE [LARGE SCALE GENOMIC DNA]</scope>
    <source>
        <strain evidence="3 4">WN066</strain>
    </source>
</reference>